<accession>A0A644ZD52</accession>
<name>A0A644ZD52_9ZZZZ</name>
<keyword evidence="1" id="KW-1133">Transmembrane helix</keyword>
<proteinExistence type="predicted"/>
<organism evidence="2">
    <name type="scientific">bioreactor metagenome</name>
    <dbReference type="NCBI Taxonomy" id="1076179"/>
    <lineage>
        <taxon>unclassified sequences</taxon>
        <taxon>metagenomes</taxon>
        <taxon>ecological metagenomes</taxon>
    </lineage>
</organism>
<feature type="transmembrane region" description="Helical" evidence="1">
    <location>
        <begin position="23"/>
        <end position="41"/>
    </location>
</feature>
<protein>
    <submittedName>
        <fullName evidence="2">Uncharacterized protein</fullName>
    </submittedName>
</protein>
<keyword evidence="1" id="KW-0812">Transmembrane</keyword>
<comment type="caution">
    <text evidence="2">The sequence shown here is derived from an EMBL/GenBank/DDBJ whole genome shotgun (WGS) entry which is preliminary data.</text>
</comment>
<sequence length="64" mass="7261">MTVSNAFNNKKLEGGNNGRDKKFFLEFLLFAAIYLGALSVVRNDIKKLAEKISDLEEKIENLNK</sequence>
<evidence type="ECO:0000256" key="1">
    <source>
        <dbReference type="SAM" id="Phobius"/>
    </source>
</evidence>
<dbReference type="EMBL" id="VSSQ01008412">
    <property type="protein sequence ID" value="MPM38800.1"/>
    <property type="molecule type" value="Genomic_DNA"/>
</dbReference>
<evidence type="ECO:0000313" key="2">
    <source>
        <dbReference type="EMBL" id="MPM38800.1"/>
    </source>
</evidence>
<reference evidence="2" key="1">
    <citation type="submission" date="2019-08" db="EMBL/GenBank/DDBJ databases">
        <authorList>
            <person name="Kucharzyk K."/>
            <person name="Murdoch R.W."/>
            <person name="Higgins S."/>
            <person name="Loffler F."/>
        </authorList>
    </citation>
    <scope>NUCLEOTIDE SEQUENCE</scope>
</reference>
<keyword evidence="1" id="KW-0472">Membrane</keyword>
<gene>
    <name evidence="2" type="ORF">SDC9_85430</name>
</gene>
<dbReference type="AlphaFoldDB" id="A0A644ZD52"/>